<evidence type="ECO:0000259" key="2">
    <source>
        <dbReference type="Pfam" id="PF10119"/>
    </source>
</evidence>
<dbReference type="InterPro" id="IPR013217">
    <property type="entry name" value="Methyltransf_12"/>
</dbReference>
<accession>A0A286GTC5</accession>
<dbReference type="Proteomes" id="UP000219621">
    <property type="component" value="Unassembled WGS sequence"/>
</dbReference>
<dbReference type="InterPro" id="IPR018773">
    <property type="entry name" value="MeTrfase_reg_dom_prd"/>
</dbReference>
<dbReference type="RefSeq" id="WP_097280492.1">
    <property type="nucleotide sequence ID" value="NZ_OCNJ01000008.1"/>
</dbReference>
<dbReference type="Pfam" id="PF10119">
    <property type="entry name" value="MethyTransf_Reg"/>
    <property type="match status" value="1"/>
</dbReference>
<dbReference type="InterPro" id="IPR029063">
    <property type="entry name" value="SAM-dependent_MTases_sf"/>
</dbReference>
<dbReference type="EMBL" id="OCNJ01000008">
    <property type="protein sequence ID" value="SOD98793.1"/>
    <property type="molecule type" value="Genomic_DNA"/>
</dbReference>
<evidence type="ECO:0000313" key="3">
    <source>
        <dbReference type="EMBL" id="SOD98793.1"/>
    </source>
</evidence>
<dbReference type="AlphaFoldDB" id="A0A286GTC5"/>
<organism evidence="3 4">
    <name type="scientific">Caenispirillum bisanense</name>
    <dbReference type="NCBI Taxonomy" id="414052"/>
    <lineage>
        <taxon>Bacteria</taxon>
        <taxon>Pseudomonadati</taxon>
        <taxon>Pseudomonadota</taxon>
        <taxon>Alphaproteobacteria</taxon>
        <taxon>Rhodospirillales</taxon>
        <taxon>Novispirillaceae</taxon>
        <taxon>Caenispirillum</taxon>
    </lineage>
</organism>
<dbReference type="Gene3D" id="3.40.50.150">
    <property type="entry name" value="Vaccinia Virus protein VP39"/>
    <property type="match status" value="1"/>
</dbReference>
<sequence>MSDWTYGYVSDIDYTHGFYRELAPAHLRFCLLSKGIRPPEIDGDFTYCELGFGQGVTLNVMAAANPRAQVWGTDFNPNHAAGARQLSHDGGVANSHFCDDSFEEFLARDDLPQFDMIVLHGIYSWISAENRAVIAAFLRRRLKVGGAVYISYNTLPGWAPVMPLRELMIQHAAGGRDGAAQRVDRALAFAKSLADDNAAYFGANPGVAPRLEKMVSMSRNYLAHEYFNRDWTPLYHADVVRELSDAKLTFAATANVIDLIDAVALTAKAQERLAEVSDPVFRETLRDFIVNQQFRRDLFTRGAVRMNAYEQAERLRALRIALVVPRKTIPNQVAFPIGTSDLKAEVYAPLFDRLEKGPATIGEIAAGDPALAALPLAAMLQAVLVGVSQGWIAPCLDASGDGARRTSARRFNGAVLNRARTSADLTVLVSPVLGSGVPVDRITQLFLLARQEKQGDIAAFAWQILASQGQRLIREGATLESPEDNLAELRARAQTFTDGFLPVYEKLGLA</sequence>
<dbReference type="OrthoDB" id="5298787at2"/>
<protein>
    <submittedName>
        <fullName evidence="3">SAM-dependent methyltransferase</fullName>
    </submittedName>
</protein>
<gene>
    <name evidence="3" type="ORF">SAMN05421508_10886</name>
</gene>
<dbReference type="GO" id="GO:0032259">
    <property type="term" value="P:methylation"/>
    <property type="evidence" value="ECO:0007669"/>
    <property type="project" value="UniProtKB-KW"/>
</dbReference>
<dbReference type="Pfam" id="PF08242">
    <property type="entry name" value="Methyltransf_12"/>
    <property type="match status" value="1"/>
</dbReference>
<keyword evidence="3" id="KW-0489">Methyltransferase</keyword>
<dbReference type="GO" id="GO:0008168">
    <property type="term" value="F:methyltransferase activity"/>
    <property type="evidence" value="ECO:0007669"/>
    <property type="project" value="UniProtKB-KW"/>
</dbReference>
<evidence type="ECO:0000259" key="1">
    <source>
        <dbReference type="Pfam" id="PF08242"/>
    </source>
</evidence>
<reference evidence="3 4" key="1">
    <citation type="submission" date="2017-09" db="EMBL/GenBank/DDBJ databases">
        <authorList>
            <person name="Ehlers B."/>
            <person name="Leendertz F.H."/>
        </authorList>
    </citation>
    <scope>NUCLEOTIDE SEQUENCE [LARGE SCALE GENOMIC DNA]</scope>
    <source>
        <strain evidence="3 4">USBA 140</strain>
    </source>
</reference>
<keyword evidence="4" id="KW-1185">Reference proteome</keyword>
<proteinExistence type="predicted"/>
<feature type="domain" description="Methyltransferase type 12" evidence="1">
    <location>
        <begin position="49"/>
        <end position="147"/>
    </location>
</feature>
<dbReference type="SUPFAM" id="SSF53335">
    <property type="entry name" value="S-adenosyl-L-methionine-dependent methyltransferases"/>
    <property type="match status" value="1"/>
</dbReference>
<evidence type="ECO:0000313" key="4">
    <source>
        <dbReference type="Proteomes" id="UP000219621"/>
    </source>
</evidence>
<dbReference type="CDD" id="cd02440">
    <property type="entry name" value="AdoMet_MTases"/>
    <property type="match status" value="1"/>
</dbReference>
<keyword evidence="3" id="KW-0808">Transferase</keyword>
<name>A0A286GTC5_9PROT</name>
<feature type="domain" description="Methyltransferase regulatory" evidence="2">
    <location>
        <begin position="219"/>
        <end position="301"/>
    </location>
</feature>